<proteinExistence type="predicted"/>
<evidence type="ECO:0000256" key="3">
    <source>
        <dbReference type="ARBA" id="ARBA00024798"/>
    </source>
</evidence>
<evidence type="ECO:0000256" key="1">
    <source>
        <dbReference type="ARBA" id="ARBA00022694"/>
    </source>
</evidence>
<dbReference type="NCBIfam" id="TIGR00324">
    <property type="entry name" value="endA"/>
    <property type="match status" value="1"/>
</dbReference>
<accession>A0A2R6AVI2</accession>
<dbReference type="InterPro" id="IPR006676">
    <property type="entry name" value="tRNA_splic"/>
</dbReference>
<dbReference type="InterPro" id="IPR006677">
    <property type="entry name" value="tRNA_intron_Endonuc_cat-like"/>
</dbReference>
<dbReference type="InterPro" id="IPR006678">
    <property type="entry name" value="tRNA_intron_Endonuc_N"/>
</dbReference>
<evidence type="ECO:0000313" key="6">
    <source>
        <dbReference type="EMBL" id="PSN90395.1"/>
    </source>
</evidence>
<dbReference type="SUPFAM" id="SSF55267">
    <property type="entry name" value="tRNA-intron endonuclease N-terminal domain-like"/>
    <property type="match status" value="1"/>
</dbReference>
<sequence>MIRVEKTGDAYLVFGEENAETLYWGEYFGRPLNNSKPKIGDKLSPMRLSKYEVLYLLEQGRVIVVKGNRKLNIAKPTGNSLTVYIIYKDLRSKGLIVRSGLKFGATFAVYIKGPGIDHAPFLVQVVPETYRLSGIEVIRAGRLSHGTRKRFVFATVTKQRKPIYITLSWVKI</sequence>
<reference evidence="6 7" key="1">
    <citation type="submission" date="2017-04" db="EMBL/GenBank/DDBJ databases">
        <title>Novel microbial lineages endemic to geothermal iron-oxide mats fill important gaps in the evolutionary history of Archaea.</title>
        <authorList>
            <person name="Jay Z.J."/>
            <person name="Beam J.P."/>
            <person name="Dlakic M."/>
            <person name="Rusch D.B."/>
            <person name="Kozubal M.A."/>
            <person name="Inskeep W.P."/>
        </authorList>
    </citation>
    <scope>NUCLEOTIDE SEQUENCE [LARGE SCALE GENOMIC DNA]</scope>
    <source>
        <strain evidence="6">ECH_B_SAG-M15</strain>
    </source>
</reference>
<dbReference type="FunFam" id="3.40.1350.10:FF:000006">
    <property type="entry name" value="tRNA-splicing endonuclease"/>
    <property type="match status" value="1"/>
</dbReference>
<dbReference type="GO" id="GO:0003676">
    <property type="term" value="F:nucleic acid binding"/>
    <property type="evidence" value="ECO:0007669"/>
    <property type="project" value="InterPro"/>
</dbReference>
<dbReference type="InterPro" id="IPR036740">
    <property type="entry name" value="tRNA_intron_Endonuc_N_sf"/>
</dbReference>
<dbReference type="Pfam" id="PF02778">
    <property type="entry name" value="tRNA_int_endo_N"/>
    <property type="match status" value="1"/>
</dbReference>
<feature type="domain" description="tRNA intron endonuclease N-terminal" evidence="5">
    <location>
        <begin position="8"/>
        <end position="74"/>
    </location>
</feature>
<dbReference type="SUPFAM" id="SSF53032">
    <property type="entry name" value="tRNA-intron endonuclease catalytic domain-like"/>
    <property type="match status" value="1"/>
</dbReference>
<dbReference type="Gene3D" id="3.40.1170.20">
    <property type="entry name" value="tRNA intron endonuclease, N-terminal domain"/>
    <property type="match status" value="1"/>
</dbReference>
<evidence type="ECO:0000256" key="2">
    <source>
        <dbReference type="ARBA" id="ARBA00023239"/>
    </source>
</evidence>
<comment type="function">
    <text evidence="3">Endonuclease that removes tRNA introns. Cleaves pre-tRNA at the 5'- and 3'-splice sites to release the intron. The products are an intron and two tRNA half-molecules bearing 2',3' cyclic phosphate and 5'-OH termini. Recognizes a pseudosymmetric substrate in which 2 bulged loops of 3 bases are separated by a stem of 4 bp.</text>
</comment>
<dbReference type="Pfam" id="PF01974">
    <property type="entry name" value="tRNA_int_endo"/>
    <property type="match status" value="1"/>
</dbReference>
<dbReference type="InterPro" id="IPR016442">
    <property type="entry name" value="tRNA_splic_arch_short"/>
</dbReference>
<dbReference type="EMBL" id="NEXJ01000084">
    <property type="protein sequence ID" value="PSN90395.1"/>
    <property type="molecule type" value="Genomic_DNA"/>
</dbReference>
<dbReference type="Proteomes" id="UP000240490">
    <property type="component" value="Unassembled WGS sequence"/>
</dbReference>
<name>A0A2R6AVI2_9ARCH</name>
<dbReference type="InterPro" id="IPR011856">
    <property type="entry name" value="tRNA_endonuc-like_dom_sf"/>
</dbReference>
<dbReference type="Gene3D" id="3.40.1350.10">
    <property type="match status" value="1"/>
</dbReference>
<evidence type="ECO:0000313" key="7">
    <source>
        <dbReference type="Proteomes" id="UP000240490"/>
    </source>
</evidence>
<dbReference type="CDD" id="cd22363">
    <property type="entry name" value="tRNA-intron_lyase_C"/>
    <property type="match status" value="1"/>
</dbReference>
<evidence type="ECO:0000259" key="5">
    <source>
        <dbReference type="Pfam" id="PF02778"/>
    </source>
</evidence>
<dbReference type="PIRSF" id="PIRSF005285">
    <property type="entry name" value="tRNA_splic_archaea"/>
    <property type="match status" value="1"/>
</dbReference>
<gene>
    <name evidence="6" type="ORF">B9Q08_04800</name>
</gene>
<protein>
    <submittedName>
        <fullName evidence="6">tRNA-intron lyase</fullName>
    </submittedName>
</protein>
<dbReference type="GO" id="GO:0000213">
    <property type="term" value="F:tRNA-intron lyase activity"/>
    <property type="evidence" value="ECO:0007669"/>
    <property type="project" value="InterPro"/>
</dbReference>
<dbReference type="PANTHER" id="PTHR13070:SF0">
    <property type="entry name" value="TRNA-SPLICING ENDONUCLEASE SUBUNIT SEN34"/>
    <property type="match status" value="1"/>
</dbReference>
<dbReference type="AlphaFoldDB" id="A0A2R6AVI2"/>
<organism evidence="6 7">
    <name type="scientific">Candidatus Marsarchaeota G2 archaeon ECH_B_SAG-M15</name>
    <dbReference type="NCBI Taxonomy" id="1978162"/>
    <lineage>
        <taxon>Archaea</taxon>
        <taxon>Candidatus Marsarchaeota</taxon>
        <taxon>Candidatus Marsarchaeota group 2</taxon>
    </lineage>
</organism>
<keyword evidence="2 6" id="KW-0456">Lyase</keyword>
<dbReference type="GO" id="GO:0000379">
    <property type="term" value="P:tRNA-type intron splice site recognition and cleavage"/>
    <property type="evidence" value="ECO:0007669"/>
    <property type="project" value="TreeGrafter"/>
</dbReference>
<keyword evidence="1" id="KW-0819">tRNA processing</keyword>
<comment type="caution">
    <text evidence="6">The sequence shown here is derived from an EMBL/GenBank/DDBJ whole genome shotgun (WGS) entry which is preliminary data.</text>
</comment>
<dbReference type="InterPro" id="IPR036167">
    <property type="entry name" value="tRNA_intron_Endo_cat-like_sf"/>
</dbReference>
<evidence type="ECO:0000259" key="4">
    <source>
        <dbReference type="Pfam" id="PF01974"/>
    </source>
</evidence>
<dbReference type="PANTHER" id="PTHR13070">
    <property type="entry name" value="TRNA-SPLICING ENDONUCLEASE SUBUNIT SEN34-RELATED"/>
    <property type="match status" value="1"/>
</dbReference>
<feature type="domain" description="tRNA intron endonuclease catalytic" evidence="4">
    <location>
        <begin position="84"/>
        <end position="160"/>
    </location>
</feature>